<evidence type="ECO:0000313" key="1">
    <source>
        <dbReference type="EMBL" id="BBC80130.1"/>
    </source>
</evidence>
<dbReference type="EMBL" id="AP018515">
    <property type="protein sequence ID" value="BBC80130.1"/>
    <property type="molecule type" value="Genomic_DNA"/>
</dbReference>
<dbReference type="GO" id="GO:0032259">
    <property type="term" value="P:methylation"/>
    <property type="evidence" value="ECO:0007669"/>
    <property type="project" value="UniProtKB-KW"/>
</dbReference>
<reference evidence="1 2" key="1">
    <citation type="submission" date="2018-02" db="EMBL/GenBank/DDBJ databases">
        <title>Acetobacter orientalis genome.</title>
        <authorList>
            <person name="Nakashima N."/>
            <person name="Tamura T."/>
        </authorList>
    </citation>
    <scope>NUCLEOTIDE SEQUENCE [LARGE SCALE GENOMIC DNA]</scope>
    <source>
        <strain evidence="1 2">FAN1</strain>
    </source>
</reference>
<dbReference type="KEGG" id="aot:AcetOri_orf02666"/>
<dbReference type="AlphaFoldDB" id="A0A2Z5ZHR1"/>
<dbReference type="Proteomes" id="UP000270034">
    <property type="component" value="Chromosome"/>
</dbReference>
<protein>
    <submittedName>
        <fullName evidence="1">Putative lysine-specific histone demethylase</fullName>
    </submittedName>
</protein>
<evidence type="ECO:0000313" key="2">
    <source>
        <dbReference type="Proteomes" id="UP000270034"/>
    </source>
</evidence>
<keyword evidence="1" id="KW-0808">Transferase</keyword>
<keyword evidence="1" id="KW-0489">Methyltransferase</keyword>
<sequence>MAALLFGTPVRKTRVCSSTVAVRHAAKEKQVQVRSACFFKVSIKAQGFYAPALAGHAG</sequence>
<dbReference type="GO" id="GO:0008168">
    <property type="term" value="F:methyltransferase activity"/>
    <property type="evidence" value="ECO:0007669"/>
    <property type="project" value="UniProtKB-KW"/>
</dbReference>
<organism evidence="1 2">
    <name type="scientific">Acetobacter orientalis</name>
    <dbReference type="NCBI Taxonomy" id="146474"/>
    <lineage>
        <taxon>Bacteria</taxon>
        <taxon>Pseudomonadati</taxon>
        <taxon>Pseudomonadota</taxon>
        <taxon>Alphaproteobacteria</taxon>
        <taxon>Acetobacterales</taxon>
        <taxon>Acetobacteraceae</taxon>
        <taxon>Acetobacter</taxon>
    </lineage>
</organism>
<proteinExistence type="predicted"/>
<accession>A0A2Z5ZHR1</accession>
<gene>
    <name evidence="1" type="ORF">AcetOrient_orf02666</name>
</gene>
<name>A0A2Z5ZHR1_9PROT</name>